<dbReference type="PANTHER" id="PTHR11362">
    <property type="entry name" value="PHOSPHATIDYLETHANOLAMINE-BINDING PROTEIN"/>
    <property type="match status" value="1"/>
</dbReference>
<dbReference type="InterPro" id="IPR036610">
    <property type="entry name" value="PEBP-like_sf"/>
</dbReference>
<evidence type="ECO:0000256" key="2">
    <source>
        <dbReference type="ARBA" id="ARBA00023128"/>
    </source>
</evidence>
<gene>
    <name evidence="7" type="ORF">HO173_005586</name>
</gene>
<evidence type="ECO:0000256" key="4">
    <source>
        <dbReference type="ARBA" id="ARBA00038016"/>
    </source>
</evidence>
<sequence>MAMPTYTIRPALHCLRNAARRRPIPPCSSPSFTTSTQRNVEALETTSTPPAPPPPNLDPNTVFTPRDERRLLRTGVHPIGSRRRRASILSSDNVPFEQMPYQCFQEARAVLAEDRSRKLLEIAEMRKRIAFWQNVPASDLGGEYAKRGKLVRMQRYLEQLKILADVNDPVIKKRFEDGMGESDIPLTPTLMLVELMLILGRDLGDMERPIYRYLADRKWREYKRKLLMQRISQMHIVPDMLPHLDPIAEVSLGFGRRNVQPGEFVDSRVSEIPARLNVRVFDKGERLVSIAVVDQDVPDEERDSFGSRCHFLAVNVPLSPTNTSIPLFKLKKEEHIVHPWLPPYAEKGAPYHRLAVFVIQQDGAWKGASLDIKALRESSRNKRDGWKIRRFVDKKPLKPIGMHLFRSKWDEGTDGVVTRAGVEGMNIEFTRKKPEKLPYKKKDGARYR</sequence>
<dbReference type="PANTHER" id="PTHR11362:SF82">
    <property type="entry name" value="PHOSPHATIDYLETHANOLAMINE-BINDING PROTEIN 4"/>
    <property type="match status" value="1"/>
</dbReference>
<organism evidence="7 8">
    <name type="scientific">Letharia columbiana</name>
    <dbReference type="NCBI Taxonomy" id="112416"/>
    <lineage>
        <taxon>Eukaryota</taxon>
        <taxon>Fungi</taxon>
        <taxon>Dikarya</taxon>
        <taxon>Ascomycota</taxon>
        <taxon>Pezizomycotina</taxon>
        <taxon>Lecanoromycetes</taxon>
        <taxon>OSLEUM clade</taxon>
        <taxon>Lecanoromycetidae</taxon>
        <taxon>Lecanorales</taxon>
        <taxon>Lecanorineae</taxon>
        <taxon>Parmeliaceae</taxon>
        <taxon>Letharia</taxon>
    </lineage>
</organism>
<proteinExistence type="inferred from homology"/>
<dbReference type="Gene3D" id="3.90.280.10">
    <property type="entry name" value="PEBP-like"/>
    <property type="match status" value="1"/>
</dbReference>
<dbReference type="Pfam" id="PF01161">
    <property type="entry name" value="PBP"/>
    <property type="match status" value="1"/>
</dbReference>
<keyword evidence="8" id="KW-1185">Reference proteome</keyword>
<dbReference type="EMBL" id="JACCJC010000021">
    <property type="protein sequence ID" value="KAF6235958.1"/>
    <property type="molecule type" value="Genomic_DNA"/>
</dbReference>
<dbReference type="FunFam" id="3.90.280.10:FF:000004">
    <property type="entry name" value="Mitochondrial large ribosomal subunit YmL35"/>
    <property type="match status" value="1"/>
</dbReference>
<evidence type="ECO:0000256" key="5">
    <source>
        <dbReference type="ARBA" id="ARBA00039444"/>
    </source>
</evidence>
<keyword evidence="2" id="KW-0496">Mitochondrion</keyword>
<dbReference type="GO" id="GO:0005739">
    <property type="term" value="C:mitochondrion"/>
    <property type="evidence" value="ECO:0007669"/>
    <property type="project" value="UniProtKB-SubCell"/>
</dbReference>
<dbReference type="GeneID" id="59287248"/>
<dbReference type="Proteomes" id="UP000578531">
    <property type="component" value="Unassembled WGS sequence"/>
</dbReference>
<evidence type="ECO:0000256" key="6">
    <source>
        <dbReference type="SAM" id="MobiDB-lite"/>
    </source>
</evidence>
<dbReference type="CDD" id="cd00866">
    <property type="entry name" value="PEBP_euk"/>
    <property type="match status" value="1"/>
</dbReference>
<accession>A0A8H6FWC6</accession>
<evidence type="ECO:0000313" key="8">
    <source>
        <dbReference type="Proteomes" id="UP000578531"/>
    </source>
</evidence>
<feature type="compositionally biased region" description="Low complexity" evidence="6">
    <location>
        <begin position="29"/>
        <end position="48"/>
    </location>
</feature>
<comment type="similarity">
    <text evidence="4">Belongs to the phosphatidylethanolamine-binding protein family. Mitochondrion-specific ribosomal protein mL38 subfamily.</text>
</comment>
<comment type="caution">
    <text evidence="7">The sequence shown here is derived from an EMBL/GenBank/DDBJ whole genome shotgun (WGS) entry which is preliminary data.</text>
</comment>
<dbReference type="AlphaFoldDB" id="A0A8H6FWC6"/>
<dbReference type="SUPFAM" id="SSF49777">
    <property type="entry name" value="PEBP-like"/>
    <property type="match status" value="1"/>
</dbReference>
<reference evidence="7 8" key="1">
    <citation type="journal article" date="2020" name="Genomics">
        <title>Complete, high-quality genomes from long-read metagenomic sequencing of two wolf lichen thalli reveals enigmatic genome architecture.</title>
        <authorList>
            <person name="McKenzie S.K."/>
            <person name="Walston R.F."/>
            <person name="Allen J.L."/>
        </authorList>
    </citation>
    <scope>NUCLEOTIDE SEQUENCE [LARGE SCALE GENOMIC DNA]</scope>
    <source>
        <strain evidence="7">WasteWater2</strain>
    </source>
</reference>
<comment type="subcellular location">
    <subcellularLocation>
        <location evidence="1">Mitochondrion</location>
    </subcellularLocation>
</comment>
<evidence type="ECO:0000256" key="3">
    <source>
        <dbReference type="ARBA" id="ARBA00037226"/>
    </source>
</evidence>
<dbReference type="OrthoDB" id="2153661at2759"/>
<name>A0A8H6FWC6_9LECA</name>
<dbReference type="InterPro" id="IPR008914">
    <property type="entry name" value="PEBP"/>
</dbReference>
<feature type="region of interest" description="Disordered" evidence="6">
    <location>
        <begin position="23"/>
        <end position="60"/>
    </location>
</feature>
<evidence type="ECO:0000256" key="1">
    <source>
        <dbReference type="ARBA" id="ARBA00004173"/>
    </source>
</evidence>
<evidence type="ECO:0000313" key="7">
    <source>
        <dbReference type="EMBL" id="KAF6235958.1"/>
    </source>
</evidence>
<protein>
    <recommendedName>
        <fullName evidence="5">Large ribosomal subunit protein mL38</fullName>
    </recommendedName>
</protein>
<dbReference type="InterPro" id="IPR035810">
    <property type="entry name" value="PEBP_euk"/>
</dbReference>
<comment type="function">
    <text evidence="3">Component of the mitochondrial ribosome (mitoribosome), a dedicated translation machinery responsible for the synthesis of mitochondrial genome-encoded proteins, including at least some of the essential transmembrane subunits of the mitochondrial respiratory chain. The mitoribosomes are attached to the mitochondrial inner membrane and translation products are cotranslationally integrated into the membrane.</text>
</comment>
<dbReference type="RefSeq" id="XP_037165310.1">
    <property type="nucleotide sequence ID" value="XM_037307501.1"/>
</dbReference>